<organism evidence="4 5">
    <name type="scientific">Mycena venus</name>
    <dbReference type="NCBI Taxonomy" id="2733690"/>
    <lineage>
        <taxon>Eukaryota</taxon>
        <taxon>Fungi</taxon>
        <taxon>Dikarya</taxon>
        <taxon>Basidiomycota</taxon>
        <taxon>Agaricomycotina</taxon>
        <taxon>Agaricomycetes</taxon>
        <taxon>Agaricomycetidae</taxon>
        <taxon>Agaricales</taxon>
        <taxon>Marasmiineae</taxon>
        <taxon>Mycenaceae</taxon>
        <taxon>Mycena</taxon>
    </lineage>
</organism>
<feature type="transmembrane region" description="Helical" evidence="2">
    <location>
        <begin position="261"/>
        <end position="284"/>
    </location>
</feature>
<dbReference type="Pfam" id="PF20153">
    <property type="entry name" value="DUF6535"/>
    <property type="match status" value="1"/>
</dbReference>
<feature type="transmembrane region" description="Helical" evidence="2">
    <location>
        <begin position="95"/>
        <end position="114"/>
    </location>
</feature>
<keyword evidence="2" id="KW-0472">Membrane</keyword>
<evidence type="ECO:0000313" key="5">
    <source>
        <dbReference type="Proteomes" id="UP000620124"/>
    </source>
</evidence>
<name>A0A8H6Y8D4_9AGAR</name>
<evidence type="ECO:0000256" key="2">
    <source>
        <dbReference type="SAM" id="Phobius"/>
    </source>
</evidence>
<evidence type="ECO:0000256" key="1">
    <source>
        <dbReference type="SAM" id="MobiDB-lite"/>
    </source>
</evidence>
<evidence type="ECO:0000259" key="3">
    <source>
        <dbReference type="Pfam" id="PF20153"/>
    </source>
</evidence>
<reference evidence="4" key="1">
    <citation type="submission" date="2020-05" db="EMBL/GenBank/DDBJ databases">
        <title>Mycena genomes resolve the evolution of fungal bioluminescence.</title>
        <authorList>
            <person name="Tsai I.J."/>
        </authorList>
    </citation>
    <scope>NUCLEOTIDE SEQUENCE</scope>
    <source>
        <strain evidence="4">CCC161011</strain>
    </source>
</reference>
<dbReference type="AlphaFoldDB" id="A0A8H6Y8D4"/>
<feature type="transmembrane region" description="Helical" evidence="2">
    <location>
        <begin position="169"/>
        <end position="192"/>
    </location>
</feature>
<dbReference type="InterPro" id="IPR045338">
    <property type="entry name" value="DUF6535"/>
</dbReference>
<gene>
    <name evidence="4" type="ORF">MVEN_01091500</name>
</gene>
<evidence type="ECO:0000313" key="4">
    <source>
        <dbReference type="EMBL" id="KAF7354046.1"/>
    </source>
</evidence>
<feature type="domain" description="DUF6535" evidence="3">
    <location>
        <begin position="80"/>
        <end position="248"/>
    </location>
</feature>
<dbReference type="EMBL" id="JACAZI010000008">
    <property type="protein sequence ID" value="KAF7354046.1"/>
    <property type="molecule type" value="Genomic_DNA"/>
</dbReference>
<sequence length="793" mass="88289">MDYDSRNSESPYLNGPGLDFRPIHFLSAELANLNELMTEQTDLLRRIEARQASADLSRNPMPQVPATSSSAWNPLLKSFVSETIQPKVDRWRNGLDSLLVFLGLFSAIVTAFLVDSLGSLKQDQATRTNELLLNLTDILISLSGQPISNLPIPRPSTFEPNASDIRVNAFYSLSLVLSLSIAALVVTGRGYLNMVTWSHHRKAALRLSDIHSRWAAAERILRPGIEALSQLLVIPVLLFIAAIVDVLFSTVVQIFPRPTLIFVTTTLCLISIITVACVLFAAFLDGGLNPSTSPFQSSLGSLLRAAFLRIGSFFLCQFHHASDISSTTGRDTAEIDGSANISSLSLDVVASFHEVLQGTHDDEALDLAASALLDILKAPGVSRRSQITQVELQTFTHMLSPEASIRSNRTAAEVFSVVYGDDSWISQDTRLFDSAQGLLDPFLDALERYHTDHYSGSSFASMWDSPFTHALAVIVGYRTGPIHPVVYIASAQVLNWEFWADNPQSMVPREKVLRLAWKILDIKLTKLYLQDMDIASRQAEMHALIYTSVPGDWVEIDSRGLVESLVFLFEHGNLDQYPWITDFVQWIAGWASLDVLIVDILRILHGNMLQQPWMTWTMKHNFFTCVELVLNACAARPDALSGNEMLNLSTLCTTNALRCTEAFVSPLDSLAFLRTPPSQITLEYRVKLLRVLADVIRIKHWMDQLGDYPYKHQIEDELHVVMQHVEAEKAVLGDAVGLFSGPGISITRPLRYMSFTRMKWIREQEIKYDESSPGQGQDLESSPSGGEPEVELG</sequence>
<keyword evidence="2" id="KW-1133">Transmembrane helix</keyword>
<dbReference type="OrthoDB" id="3064335at2759"/>
<dbReference type="Proteomes" id="UP000620124">
    <property type="component" value="Unassembled WGS sequence"/>
</dbReference>
<comment type="caution">
    <text evidence="4">The sequence shown here is derived from an EMBL/GenBank/DDBJ whole genome shotgun (WGS) entry which is preliminary data.</text>
</comment>
<proteinExistence type="predicted"/>
<accession>A0A8H6Y8D4</accession>
<keyword evidence="2" id="KW-0812">Transmembrane</keyword>
<keyword evidence="5" id="KW-1185">Reference proteome</keyword>
<feature type="region of interest" description="Disordered" evidence="1">
    <location>
        <begin position="767"/>
        <end position="793"/>
    </location>
</feature>
<feature type="transmembrane region" description="Helical" evidence="2">
    <location>
        <begin position="231"/>
        <end position="255"/>
    </location>
</feature>
<protein>
    <recommendedName>
        <fullName evidence="3">DUF6535 domain-containing protein</fullName>
    </recommendedName>
</protein>